<evidence type="ECO:0000256" key="20">
    <source>
        <dbReference type="SAM" id="Phobius"/>
    </source>
</evidence>
<keyword evidence="12" id="KW-0449">Lipoprotein</keyword>
<evidence type="ECO:0000256" key="10">
    <source>
        <dbReference type="ARBA" id="ARBA00023180"/>
    </source>
</evidence>
<dbReference type="GO" id="GO:0007204">
    <property type="term" value="P:positive regulation of cytosolic calcium ion concentration"/>
    <property type="evidence" value="ECO:0007669"/>
    <property type="project" value="TreeGrafter"/>
</dbReference>
<feature type="compositionally biased region" description="Polar residues" evidence="19">
    <location>
        <begin position="306"/>
        <end position="315"/>
    </location>
</feature>
<dbReference type="Ensembl" id="ENSRBIT00000055980.1">
    <property type="protein sequence ID" value="ENSRBIP00000032009.1"/>
    <property type="gene ID" value="ENSRBIG00000039814.1"/>
</dbReference>
<dbReference type="FunFam" id="1.20.1070.10:FF:000198">
    <property type="entry name" value="Prostaglandin I2 receptor"/>
    <property type="match status" value="1"/>
</dbReference>
<evidence type="ECO:0000256" key="15">
    <source>
        <dbReference type="ARBA" id="ARBA00063417"/>
    </source>
</evidence>
<reference evidence="22" key="2">
    <citation type="submission" date="2025-08" db="UniProtKB">
        <authorList>
            <consortium name="Ensembl"/>
        </authorList>
    </citation>
    <scope>IDENTIFICATION</scope>
</reference>
<evidence type="ECO:0000256" key="16">
    <source>
        <dbReference type="ARBA" id="ARBA00071219"/>
    </source>
</evidence>
<feature type="transmembrane region" description="Helical" evidence="20">
    <location>
        <begin position="20"/>
        <end position="38"/>
    </location>
</feature>
<dbReference type="GO" id="GO:0005886">
    <property type="term" value="C:plasma membrane"/>
    <property type="evidence" value="ECO:0007669"/>
    <property type="project" value="UniProtKB-SubCell"/>
</dbReference>
<dbReference type="GO" id="GO:0032496">
    <property type="term" value="P:response to lipopolysaccharide"/>
    <property type="evidence" value="ECO:0007669"/>
    <property type="project" value="Ensembl"/>
</dbReference>
<evidence type="ECO:0000313" key="23">
    <source>
        <dbReference type="Proteomes" id="UP000233180"/>
    </source>
</evidence>
<keyword evidence="13" id="KW-0636">Prenylation</keyword>
<dbReference type="Gene3D" id="1.20.1070.10">
    <property type="entry name" value="Rhodopsin 7-helix transmembrane proteins"/>
    <property type="match status" value="1"/>
</dbReference>
<name>A0A2K6M8B0_RHIBE</name>
<dbReference type="AlphaFoldDB" id="A0A2K6M8B0"/>
<dbReference type="GO" id="GO:0006954">
    <property type="term" value="P:inflammatory response"/>
    <property type="evidence" value="ECO:0007669"/>
    <property type="project" value="TreeGrafter"/>
</dbReference>
<dbReference type="GO" id="GO:0007189">
    <property type="term" value="P:adenylate cyclase-activating G protein-coupled receptor signaling pathway"/>
    <property type="evidence" value="ECO:0007669"/>
    <property type="project" value="Ensembl"/>
</dbReference>
<evidence type="ECO:0000256" key="5">
    <source>
        <dbReference type="ARBA" id="ARBA00022989"/>
    </source>
</evidence>
<sequence length="373" mass="39067">MADSCRNLTYVRGSVGPATSTLMFVAGVVGNGLALGILNARRPARPSAFAVLVTGLAATDLLGTSFLSPAVFVAYARNSSLLGLARGGPALCDAFAFAMTFFGLASMFILFAMAVERCLALSHPYLYAQLDGPRCARLALPAIYAFSVLAAVAGASPHACGWATRAGGAAFSLAYAGLVALLVAAIFLCNGSVTLSLCRMYRQQKHHQGSVGPRPRAGEDEVDHLILLALMTGVMAVCSLPLTIRCFTQAIAPDSSSEMGDLLAFRFYAFNPILDPWVFILFRKAVFQRLKLWVCCLCLGPAHGDSQTPLSQLTSGRRDPRAPSAPVGKEGSWVPLSAWGEGQVAPLPLTQQSGGSTVGASSKAEANVACSLC</sequence>
<keyword evidence="8" id="KW-1015">Disulfide bond</keyword>
<evidence type="ECO:0000256" key="19">
    <source>
        <dbReference type="SAM" id="MobiDB-lite"/>
    </source>
</evidence>
<feature type="transmembrane region" description="Helical" evidence="20">
    <location>
        <begin position="173"/>
        <end position="198"/>
    </location>
</feature>
<comment type="subcellular location">
    <subcellularLocation>
        <location evidence="1">Cell membrane</location>
        <topology evidence="1">Multi-pass membrane protein</topology>
    </subcellularLocation>
</comment>
<dbReference type="SUPFAM" id="SSF81321">
    <property type="entry name" value="Family A G protein-coupled receptor-like"/>
    <property type="match status" value="1"/>
</dbReference>
<reference evidence="22" key="3">
    <citation type="submission" date="2025-09" db="UniProtKB">
        <authorList>
            <consortium name="Ensembl"/>
        </authorList>
    </citation>
    <scope>IDENTIFICATION</scope>
</reference>
<evidence type="ECO:0000256" key="6">
    <source>
        <dbReference type="ARBA" id="ARBA00023040"/>
    </source>
</evidence>
<dbReference type="PANTHER" id="PTHR11866">
    <property type="entry name" value="G-PROTEIN COUPLED RECEPTOR FAMILY 1 MEMBER"/>
    <property type="match status" value="1"/>
</dbReference>
<keyword evidence="6" id="KW-0297">G-protein coupled receptor</keyword>
<dbReference type="InterPro" id="IPR017452">
    <property type="entry name" value="GPCR_Rhodpsn_7TM"/>
</dbReference>
<dbReference type="PRINTS" id="PR00856">
    <property type="entry name" value="PRSTNOIDIPR"/>
</dbReference>
<gene>
    <name evidence="22" type="primary">PTGIR</name>
</gene>
<keyword evidence="2" id="KW-1003">Cell membrane</keyword>
<dbReference type="GO" id="GO:0010642">
    <property type="term" value="P:negative regulation of platelet-derived growth factor receptor signaling pathway"/>
    <property type="evidence" value="ECO:0007669"/>
    <property type="project" value="Ensembl"/>
</dbReference>
<dbReference type="InterPro" id="IPR000276">
    <property type="entry name" value="GPCR_Rhodpsn"/>
</dbReference>
<dbReference type="GO" id="GO:0048662">
    <property type="term" value="P:negative regulation of smooth muscle cell proliferation"/>
    <property type="evidence" value="ECO:0007669"/>
    <property type="project" value="Ensembl"/>
</dbReference>
<dbReference type="STRING" id="61621.ENSRBIP00000032009"/>
<evidence type="ECO:0000256" key="14">
    <source>
        <dbReference type="ARBA" id="ARBA00060229"/>
    </source>
</evidence>
<evidence type="ECO:0000256" key="7">
    <source>
        <dbReference type="ARBA" id="ARBA00023136"/>
    </source>
</evidence>
<keyword evidence="3" id="KW-0488">Methylation</keyword>
<evidence type="ECO:0000259" key="21">
    <source>
        <dbReference type="PROSITE" id="PS50262"/>
    </source>
</evidence>
<keyword evidence="7 20" id="KW-0472">Membrane</keyword>
<feature type="region of interest" description="Disordered" evidence="19">
    <location>
        <begin position="306"/>
        <end position="329"/>
    </location>
</feature>
<evidence type="ECO:0000256" key="3">
    <source>
        <dbReference type="ARBA" id="ARBA00022481"/>
    </source>
</evidence>
<evidence type="ECO:0000256" key="18">
    <source>
        <dbReference type="ARBA" id="ARBA00079133"/>
    </source>
</evidence>
<evidence type="ECO:0000313" key="22">
    <source>
        <dbReference type="Ensembl" id="ENSRBIP00000032009.1"/>
    </source>
</evidence>
<feature type="transmembrane region" description="Helical" evidence="20">
    <location>
        <begin position="95"/>
        <end position="115"/>
    </location>
</feature>
<dbReference type="PRINTS" id="PR01788">
    <property type="entry name" value="PROSTANOIDR"/>
</dbReference>
<evidence type="ECO:0000256" key="17">
    <source>
        <dbReference type="ARBA" id="ARBA00076984"/>
    </source>
</evidence>
<feature type="transmembrane region" description="Helical" evidence="20">
    <location>
        <begin position="135"/>
        <end position="153"/>
    </location>
</feature>
<protein>
    <recommendedName>
        <fullName evidence="16">Prostacyclin receptor</fullName>
    </recommendedName>
    <alternativeName>
        <fullName evidence="17">Prostaglandin I2 receptor</fullName>
    </alternativeName>
    <alternativeName>
        <fullName evidence="18">Prostanoid IP receptor</fullName>
    </alternativeName>
</protein>
<feature type="transmembrane region" description="Helical" evidence="20">
    <location>
        <begin position="225"/>
        <end position="244"/>
    </location>
</feature>
<evidence type="ECO:0000256" key="12">
    <source>
        <dbReference type="ARBA" id="ARBA00023288"/>
    </source>
</evidence>
<evidence type="ECO:0000256" key="8">
    <source>
        <dbReference type="ARBA" id="ARBA00023157"/>
    </source>
</evidence>
<feature type="domain" description="G-protein coupled receptors family 1 profile" evidence="21">
    <location>
        <begin position="30"/>
        <end position="279"/>
    </location>
</feature>
<dbReference type="Proteomes" id="UP000233180">
    <property type="component" value="Unassembled WGS sequence"/>
</dbReference>
<keyword evidence="5 20" id="KW-1133">Transmembrane helix</keyword>
<dbReference type="PROSITE" id="PS00237">
    <property type="entry name" value="G_PROTEIN_RECEP_F1_1"/>
    <property type="match status" value="1"/>
</dbReference>
<dbReference type="PROSITE" id="PS50262">
    <property type="entry name" value="G_PROTEIN_RECEP_F1_2"/>
    <property type="match status" value="1"/>
</dbReference>
<keyword evidence="11" id="KW-0807">Transducer</keyword>
<keyword evidence="9" id="KW-0675">Receptor</keyword>
<evidence type="ECO:0000256" key="2">
    <source>
        <dbReference type="ARBA" id="ARBA00022475"/>
    </source>
</evidence>
<keyword evidence="4 20" id="KW-0812">Transmembrane</keyword>
<evidence type="ECO:0000256" key="1">
    <source>
        <dbReference type="ARBA" id="ARBA00004651"/>
    </source>
</evidence>
<dbReference type="Pfam" id="PF00001">
    <property type="entry name" value="7tm_1"/>
    <property type="match status" value="1"/>
</dbReference>
<feature type="transmembrane region" description="Helical" evidence="20">
    <location>
        <begin position="264"/>
        <end position="282"/>
    </location>
</feature>
<dbReference type="GeneTree" id="ENSGT01050000244902"/>
<dbReference type="InterPro" id="IPR000370">
    <property type="entry name" value="Prostglndn_IP_rcpt"/>
</dbReference>
<dbReference type="GO" id="GO:0016501">
    <property type="term" value="F:prostacyclin receptor activity"/>
    <property type="evidence" value="ECO:0007669"/>
    <property type="project" value="TreeGrafter"/>
</dbReference>
<dbReference type="OMA" id="IHPFCGD"/>
<reference evidence="22 23" key="1">
    <citation type="submission" date="2016-06" db="EMBL/GenBank/DDBJ databases">
        <title>Genome of Rhinopithecus bieti.</title>
        <authorList>
            <person name="Wu"/>
            <person name="C.-I. and Zhang"/>
            <person name="Y."/>
        </authorList>
    </citation>
    <scope>NUCLEOTIDE SEQUENCE</scope>
</reference>
<dbReference type="InterPro" id="IPR008365">
    <property type="entry name" value="Prostanoid_rcpt"/>
</dbReference>
<evidence type="ECO:0000256" key="11">
    <source>
        <dbReference type="ARBA" id="ARBA00023224"/>
    </source>
</evidence>
<proteinExistence type="predicted"/>
<organism evidence="22 23">
    <name type="scientific">Rhinopithecus bieti</name>
    <name type="common">Black snub-nosed monkey</name>
    <name type="synonym">Pygathrix bieti</name>
    <dbReference type="NCBI Taxonomy" id="61621"/>
    <lineage>
        <taxon>Eukaryota</taxon>
        <taxon>Metazoa</taxon>
        <taxon>Chordata</taxon>
        <taxon>Craniata</taxon>
        <taxon>Vertebrata</taxon>
        <taxon>Euteleostomi</taxon>
        <taxon>Mammalia</taxon>
        <taxon>Eutheria</taxon>
        <taxon>Euarchontoglires</taxon>
        <taxon>Primates</taxon>
        <taxon>Haplorrhini</taxon>
        <taxon>Catarrhini</taxon>
        <taxon>Cercopithecidae</taxon>
        <taxon>Colobinae</taxon>
        <taxon>Rhinopithecus</taxon>
    </lineage>
</organism>
<evidence type="ECO:0000256" key="4">
    <source>
        <dbReference type="ARBA" id="ARBA00022692"/>
    </source>
</evidence>
<keyword evidence="23" id="KW-1185">Reference proteome</keyword>
<keyword evidence="10" id="KW-0325">Glycoprotein</keyword>
<comment type="function">
    <text evidence="14">Receptor for prostacyclin (prostaglandin I2 or PGI2). The activity of this receptor is mediated by G(s) proteins which activate adenylate cyclase.</text>
</comment>
<feature type="transmembrane region" description="Helical" evidence="20">
    <location>
        <begin position="50"/>
        <end position="75"/>
    </location>
</feature>
<dbReference type="PANTHER" id="PTHR11866:SF7">
    <property type="entry name" value="PROSTACYCLIN RECEPTOR"/>
    <property type="match status" value="1"/>
</dbReference>
<evidence type="ECO:0000256" key="9">
    <source>
        <dbReference type="ARBA" id="ARBA00023170"/>
    </source>
</evidence>
<accession>A0A2K6M8B0</accession>
<dbReference type="GO" id="GO:0005829">
    <property type="term" value="C:cytosol"/>
    <property type="evidence" value="ECO:0007669"/>
    <property type="project" value="Ensembl"/>
</dbReference>
<comment type="subunit">
    <text evidence="15">Interacts (non-isoprenylated C-terminus) with PDZK1.</text>
</comment>
<evidence type="ECO:0000256" key="13">
    <source>
        <dbReference type="ARBA" id="ARBA00023289"/>
    </source>
</evidence>